<dbReference type="EMBL" id="JAKKSL010000004">
    <property type="protein sequence ID" value="MCI2285146.1"/>
    <property type="molecule type" value="Genomic_DNA"/>
</dbReference>
<protein>
    <submittedName>
        <fullName evidence="1">Uncharacterized protein</fullName>
    </submittedName>
</protein>
<comment type="caution">
    <text evidence="1">The sequence shown here is derived from an EMBL/GenBank/DDBJ whole genome shotgun (WGS) entry which is preliminary data.</text>
</comment>
<evidence type="ECO:0000313" key="1">
    <source>
        <dbReference type="EMBL" id="MCI2285146.1"/>
    </source>
</evidence>
<proteinExistence type="predicted"/>
<keyword evidence="2" id="KW-1185">Reference proteome</keyword>
<accession>A0ABS9X6Q4</accession>
<organism evidence="1 2">
    <name type="scientific">Colwellia maritima</name>
    <dbReference type="NCBI Taxonomy" id="2912588"/>
    <lineage>
        <taxon>Bacteria</taxon>
        <taxon>Pseudomonadati</taxon>
        <taxon>Pseudomonadota</taxon>
        <taxon>Gammaproteobacteria</taxon>
        <taxon>Alteromonadales</taxon>
        <taxon>Colwelliaceae</taxon>
        <taxon>Colwellia</taxon>
    </lineage>
</organism>
<name>A0ABS9X6Q4_9GAMM</name>
<reference evidence="1" key="1">
    <citation type="submission" date="2022-01" db="EMBL/GenBank/DDBJ databases">
        <title>Colwellia maritima, isolated from seawater.</title>
        <authorList>
            <person name="Kristyanto S."/>
            <person name="Jung J."/>
            <person name="Jeon C.O."/>
        </authorList>
    </citation>
    <scope>NUCLEOTIDE SEQUENCE</scope>
    <source>
        <strain evidence="1">MSW7</strain>
    </source>
</reference>
<sequence>MENIEISFPTIGEVVREIFNCSGLLPQKEDPNNSILSASDKKTLQMQLKRLADESSKIDGKLDELLITLKKLLIKAVPNERVACLIMEFVEELLGNYKVVLKDDGTYLGKKKATQWFIKVYLLDRLVISFYKNYLRFNVVDEKLNIPDLISWVLPETNSKKTTWPLAHAWKLIYSTFSISQSAFHHPNKNSDDYKAIQNLEKAQSLGGLKQLPSVSSLYANLDYSLELLNKSKDAKTHRIVNAKQVNEFKLILFIARAATFFFKEVQKSFGDDFLLNVCTHIKGQSGRLLRINKKIGKDLDSIKANYTDLTTEEIDEINFQYVSRCWQNNAIKQEKGALLLQEYIEADAFKDLSEREAAMVRISCVGSFQAYRILEAEKFNTLENMPISFPEFLVKGLELKKRITSLSQAKGYEKELKDKGLEEILGWLSDWCYANFYYRNEDNENANFFYKKAFTKAKYSAGENQYTLVNQYIESCAKNNKYRDFKKAVAWANYLGLKVRWLRGWDDPESEESLKGLFNLMGQDKFRYAQL</sequence>
<evidence type="ECO:0000313" key="2">
    <source>
        <dbReference type="Proteomes" id="UP001139646"/>
    </source>
</evidence>
<gene>
    <name evidence="1" type="ORF">L3081_19350</name>
</gene>
<dbReference type="RefSeq" id="WP_242287860.1">
    <property type="nucleotide sequence ID" value="NZ_JAKKSL010000004.1"/>
</dbReference>
<dbReference type="Proteomes" id="UP001139646">
    <property type="component" value="Unassembled WGS sequence"/>
</dbReference>